<gene>
    <name evidence="1" type="ORF">MRATA1EN3_LOCUS8060</name>
</gene>
<evidence type="ECO:0000313" key="2">
    <source>
        <dbReference type="Proteomes" id="UP001162501"/>
    </source>
</evidence>
<accession>A0ACB0E893</accession>
<reference evidence="1" key="1">
    <citation type="submission" date="2023-05" db="EMBL/GenBank/DDBJ databases">
        <authorList>
            <consortium name="ELIXIR-Norway"/>
        </authorList>
    </citation>
    <scope>NUCLEOTIDE SEQUENCE</scope>
</reference>
<proteinExistence type="predicted"/>
<sequence length="151" mass="16038">MAPTGCTWPVQPATGTGVEIKDWSPKTAKSSSPTPENASLYRTKGTREICRSRAQRGRPRHHGQNTGPSLSWVARQLRGRAGSPRPDGPSWSRVAGSLRNLAQQPWAPLRAPPRPESTLHSSQGGFAAQPHACSAALESEPGGSSVGGRWA</sequence>
<organism evidence="1 2">
    <name type="scientific">Rangifer tarandus platyrhynchus</name>
    <name type="common">Svalbard reindeer</name>
    <dbReference type="NCBI Taxonomy" id="3082113"/>
    <lineage>
        <taxon>Eukaryota</taxon>
        <taxon>Metazoa</taxon>
        <taxon>Chordata</taxon>
        <taxon>Craniata</taxon>
        <taxon>Vertebrata</taxon>
        <taxon>Euteleostomi</taxon>
        <taxon>Mammalia</taxon>
        <taxon>Eutheria</taxon>
        <taxon>Laurasiatheria</taxon>
        <taxon>Artiodactyla</taxon>
        <taxon>Ruminantia</taxon>
        <taxon>Pecora</taxon>
        <taxon>Cervidae</taxon>
        <taxon>Odocoileinae</taxon>
        <taxon>Rangifer</taxon>
    </lineage>
</organism>
<dbReference type="Proteomes" id="UP001162501">
    <property type="component" value="Chromosome 17"/>
</dbReference>
<evidence type="ECO:0000313" key="1">
    <source>
        <dbReference type="EMBL" id="CAI9696847.1"/>
    </source>
</evidence>
<name>A0ACB0E893_RANTA</name>
<protein>
    <submittedName>
        <fullName evidence="1">Uncharacterized protein</fullName>
    </submittedName>
</protein>
<dbReference type="EMBL" id="OX596101">
    <property type="protein sequence ID" value="CAI9696847.1"/>
    <property type="molecule type" value="Genomic_DNA"/>
</dbReference>